<dbReference type="InterPro" id="IPR001647">
    <property type="entry name" value="HTH_TetR"/>
</dbReference>
<accession>A0A160NXG4</accession>
<dbReference type="AlphaFoldDB" id="A0A160NXG4"/>
<dbReference type="InterPro" id="IPR036271">
    <property type="entry name" value="Tet_transcr_reg_TetR-rel_C_sf"/>
</dbReference>
<dbReference type="GO" id="GO:0003700">
    <property type="term" value="F:DNA-binding transcription factor activity"/>
    <property type="evidence" value="ECO:0007669"/>
    <property type="project" value="TreeGrafter"/>
</dbReference>
<dbReference type="InterPro" id="IPR009057">
    <property type="entry name" value="Homeodomain-like_sf"/>
</dbReference>
<dbReference type="Gene3D" id="1.10.10.60">
    <property type="entry name" value="Homeodomain-like"/>
    <property type="match status" value="1"/>
</dbReference>
<sequence>MPTERTSAGDPAHTLRLLWRDASPDAAAPTDRRRGPRRGLSIDAVVDSATALADAEGLDALTMRRVAKELGVVPMTLYTYVPGKAELLDLMLDAAYARMPRTDTAGQPWRRRVTAVAEENTALFARHPWAAAVSTTRPPLGPGQMAKYEHELSALDGLGLGDVEMDDCLTHLLTFVQACARAAADTRAAQQDSAMNDGQWWELNAPLLARVLDEKAYPTAVRVGAAAGAAHDSAHDPAHAYTFGLRRVLDAFAALIDGADGADGTGGTGRTGGTGGAA</sequence>
<keyword evidence="7" id="KW-1185">Reference proteome</keyword>
<dbReference type="PANTHER" id="PTHR30055:SF151">
    <property type="entry name" value="TRANSCRIPTIONAL REGULATORY PROTEIN"/>
    <property type="match status" value="1"/>
</dbReference>
<gene>
    <name evidence="6" type="ORF">SLA_2586</name>
</gene>
<dbReference type="GO" id="GO:0000976">
    <property type="term" value="F:transcription cis-regulatory region binding"/>
    <property type="evidence" value="ECO:0007669"/>
    <property type="project" value="TreeGrafter"/>
</dbReference>
<dbReference type="GO" id="GO:0045892">
    <property type="term" value="P:negative regulation of DNA-templated transcription"/>
    <property type="evidence" value="ECO:0007669"/>
    <property type="project" value="InterPro"/>
</dbReference>
<evidence type="ECO:0000256" key="1">
    <source>
        <dbReference type="ARBA" id="ARBA00023015"/>
    </source>
</evidence>
<evidence type="ECO:0000256" key="4">
    <source>
        <dbReference type="PROSITE-ProRule" id="PRU00335"/>
    </source>
</evidence>
<evidence type="ECO:0000313" key="7">
    <source>
        <dbReference type="Proteomes" id="UP000217676"/>
    </source>
</evidence>
<evidence type="ECO:0000256" key="2">
    <source>
        <dbReference type="ARBA" id="ARBA00023125"/>
    </source>
</evidence>
<dbReference type="InterPro" id="IPR004111">
    <property type="entry name" value="Repressor_TetR_C"/>
</dbReference>
<dbReference type="InterPro" id="IPR050109">
    <property type="entry name" value="HTH-type_TetR-like_transc_reg"/>
</dbReference>
<evidence type="ECO:0000259" key="5">
    <source>
        <dbReference type="PROSITE" id="PS50977"/>
    </source>
</evidence>
<keyword evidence="2 4" id="KW-0238">DNA-binding</keyword>
<evidence type="ECO:0000256" key="3">
    <source>
        <dbReference type="ARBA" id="ARBA00023163"/>
    </source>
</evidence>
<dbReference type="PANTHER" id="PTHR30055">
    <property type="entry name" value="HTH-TYPE TRANSCRIPTIONAL REGULATOR RUTR"/>
    <property type="match status" value="1"/>
</dbReference>
<keyword evidence="3" id="KW-0804">Transcription</keyword>
<dbReference type="KEGG" id="slau:SLA_2586"/>
<dbReference type="Gene3D" id="1.10.357.10">
    <property type="entry name" value="Tetracycline Repressor, domain 2"/>
    <property type="match status" value="1"/>
</dbReference>
<evidence type="ECO:0000313" key="6">
    <source>
        <dbReference type="EMBL" id="BAU83509.1"/>
    </source>
</evidence>
<keyword evidence="1" id="KW-0805">Transcription regulation</keyword>
<feature type="DNA-binding region" description="H-T-H motif" evidence="4">
    <location>
        <begin position="62"/>
        <end position="81"/>
    </location>
</feature>
<proteinExistence type="predicted"/>
<dbReference type="EMBL" id="AP017424">
    <property type="protein sequence ID" value="BAU83509.1"/>
    <property type="molecule type" value="Genomic_DNA"/>
</dbReference>
<dbReference type="Pfam" id="PF00440">
    <property type="entry name" value="TetR_N"/>
    <property type="match status" value="1"/>
</dbReference>
<dbReference type="SUPFAM" id="SSF48498">
    <property type="entry name" value="Tetracyclin repressor-like, C-terminal domain"/>
    <property type="match status" value="1"/>
</dbReference>
<reference evidence="6 7" key="1">
    <citation type="journal article" date="2016" name="Genome Announc.">
        <title>Complete Genome Sequence of Thiostrepton-Producing Streptomyces laurentii ATCC 31255.</title>
        <authorList>
            <person name="Doi K."/>
            <person name="Fujino Y."/>
            <person name="Nagayoshi Y."/>
            <person name="Ohshima T."/>
            <person name="Ogata S."/>
        </authorList>
    </citation>
    <scope>NUCLEOTIDE SEQUENCE [LARGE SCALE GENOMIC DNA]</scope>
    <source>
        <strain evidence="6 7">ATCC 31255</strain>
    </source>
</reference>
<dbReference type="Pfam" id="PF02909">
    <property type="entry name" value="TetR_C_1"/>
    <property type="match status" value="1"/>
</dbReference>
<feature type="domain" description="HTH tetR-type" evidence="5">
    <location>
        <begin position="39"/>
        <end position="99"/>
    </location>
</feature>
<dbReference type="PROSITE" id="PS50977">
    <property type="entry name" value="HTH_TETR_2"/>
    <property type="match status" value="1"/>
</dbReference>
<dbReference type="Proteomes" id="UP000217676">
    <property type="component" value="Chromosome"/>
</dbReference>
<name>A0A160NXG4_STRLU</name>
<protein>
    <submittedName>
        <fullName evidence="6">Regulatory protein tetR</fullName>
    </submittedName>
</protein>
<dbReference type="SUPFAM" id="SSF46689">
    <property type="entry name" value="Homeodomain-like"/>
    <property type="match status" value="1"/>
</dbReference>
<organism evidence="6 7">
    <name type="scientific">Streptomyces laurentii</name>
    <dbReference type="NCBI Taxonomy" id="39478"/>
    <lineage>
        <taxon>Bacteria</taxon>
        <taxon>Bacillati</taxon>
        <taxon>Actinomycetota</taxon>
        <taxon>Actinomycetes</taxon>
        <taxon>Kitasatosporales</taxon>
        <taxon>Streptomycetaceae</taxon>
        <taxon>Streptomyces</taxon>
    </lineage>
</organism>